<keyword evidence="13" id="KW-1185">Reference proteome</keyword>
<dbReference type="InterPro" id="IPR001611">
    <property type="entry name" value="Leu-rich_rpt"/>
</dbReference>
<feature type="domain" description="CAP-Gly" evidence="11">
    <location>
        <begin position="102"/>
        <end position="147"/>
    </location>
</feature>
<dbReference type="InterPro" id="IPR000938">
    <property type="entry name" value="CAP-Gly_domain"/>
</dbReference>
<proteinExistence type="inferred from homology"/>
<dbReference type="GeneID" id="68098359"/>
<dbReference type="SUPFAM" id="SSF74924">
    <property type="entry name" value="Cap-Gly domain"/>
    <property type="match status" value="1"/>
</dbReference>
<dbReference type="CDD" id="cd17044">
    <property type="entry name" value="Ubl_TBCE"/>
    <property type="match status" value="1"/>
</dbReference>
<dbReference type="Pfam" id="PF01302">
    <property type="entry name" value="CAP_GLY"/>
    <property type="match status" value="1"/>
</dbReference>
<dbReference type="GO" id="GO:0005737">
    <property type="term" value="C:cytoplasm"/>
    <property type="evidence" value="ECO:0007669"/>
    <property type="project" value="UniProtKB-SubCell"/>
</dbReference>
<dbReference type="Pfam" id="PF14580">
    <property type="entry name" value="LRR_9"/>
    <property type="match status" value="1"/>
</dbReference>
<keyword evidence="4" id="KW-0963">Cytoplasm</keyword>
<feature type="compositionally biased region" description="Low complexity" evidence="10">
    <location>
        <begin position="38"/>
        <end position="64"/>
    </location>
</feature>
<evidence type="ECO:0000256" key="2">
    <source>
        <dbReference type="ARBA" id="ARBA00004496"/>
    </source>
</evidence>
<dbReference type="PROSITE" id="PS50245">
    <property type="entry name" value="CAP_GLY_2"/>
    <property type="match status" value="1"/>
</dbReference>
<dbReference type="EMBL" id="PYSW02000025">
    <property type="protein sequence ID" value="KAG2382112.1"/>
    <property type="molecule type" value="Genomic_DNA"/>
</dbReference>
<keyword evidence="9" id="KW-0966">Cell projection</keyword>
<dbReference type="InterPro" id="IPR036859">
    <property type="entry name" value="CAP-Gly_dom_sf"/>
</dbReference>
<keyword evidence="6" id="KW-0677">Repeat</keyword>
<evidence type="ECO:0000256" key="8">
    <source>
        <dbReference type="ARBA" id="ARBA00023186"/>
    </source>
</evidence>
<accession>A0AA88KIE1</accession>
<reference evidence="12 13" key="1">
    <citation type="journal article" date="2018" name="BMC Genomics">
        <title>The genome of Naegleria lovaniensis, the basis for a comparative approach to unravel pathogenicity factors of the human pathogenic amoeba N. fowleri.</title>
        <authorList>
            <person name="Liechti N."/>
            <person name="Schurch N."/>
            <person name="Bruggmann R."/>
            <person name="Wittwer M."/>
        </authorList>
    </citation>
    <scope>NUCLEOTIDE SEQUENCE [LARGE SCALE GENOMIC DNA]</scope>
    <source>
        <strain evidence="12 13">ATCC 30569</strain>
    </source>
</reference>
<evidence type="ECO:0000256" key="10">
    <source>
        <dbReference type="SAM" id="MobiDB-lite"/>
    </source>
</evidence>
<dbReference type="PROSITE" id="PS51450">
    <property type="entry name" value="LRR"/>
    <property type="match status" value="2"/>
</dbReference>
<dbReference type="PANTHER" id="PTHR45973:SF9">
    <property type="entry name" value="LEUCINE-RICH REPEAT-CONTAINING PROTEIN 46"/>
    <property type="match status" value="1"/>
</dbReference>
<dbReference type="Gene3D" id="2.30.30.190">
    <property type="entry name" value="CAP Gly-rich-like domain"/>
    <property type="match status" value="1"/>
</dbReference>
<organism evidence="12 13">
    <name type="scientific">Naegleria lovaniensis</name>
    <name type="common">Amoeba</name>
    <dbReference type="NCBI Taxonomy" id="51637"/>
    <lineage>
        <taxon>Eukaryota</taxon>
        <taxon>Discoba</taxon>
        <taxon>Heterolobosea</taxon>
        <taxon>Tetramitia</taxon>
        <taxon>Eutetramitia</taxon>
        <taxon>Vahlkampfiidae</taxon>
        <taxon>Naegleria</taxon>
    </lineage>
</organism>
<dbReference type="InterPro" id="IPR032675">
    <property type="entry name" value="LRR_dom_sf"/>
</dbReference>
<keyword evidence="7" id="KW-0969">Cilium</keyword>
<comment type="similarity">
    <text evidence="3">Belongs to the TBCE family.</text>
</comment>
<gene>
    <name evidence="12" type="ORF">C9374_005904</name>
</gene>
<keyword evidence="8" id="KW-0143">Chaperone</keyword>
<dbReference type="InterPro" id="IPR044079">
    <property type="entry name" value="Ubl_TBCE"/>
</dbReference>
<evidence type="ECO:0000256" key="4">
    <source>
        <dbReference type="ARBA" id="ARBA00022490"/>
    </source>
</evidence>
<comment type="subcellular location">
    <subcellularLocation>
        <location evidence="1">Cell projection</location>
        <location evidence="1">Cilium</location>
    </subcellularLocation>
    <subcellularLocation>
        <location evidence="2">Cytoplasm</location>
    </subcellularLocation>
</comment>
<dbReference type="PANTHER" id="PTHR45973">
    <property type="entry name" value="PROTEIN PHOSPHATASE 1 REGULATORY SUBUNIT SDS22-RELATED"/>
    <property type="match status" value="1"/>
</dbReference>
<dbReference type="Gene3D" id="3.80.10.10">
    <property type="entry name" value="Ribonuclease Inhibitor"/>
    <property type="match status" value="2"/>
</dbReference>
<dbReference type="SUPFAM" id="SSF54236">
    <property type="entry name" value="Ubiquitin-like"/>
    <property type="match status" value="1"/>
</dbReference>
<evidence type="ECO:0000256" key="6">
    <source>
        <dbReference type="ARBA" id="ARBA00022737"/>
    </source>
</evidence>
<dbReference type="Proteomes" id="UP000816034">
    <property type="component" value="Unassembled WGS sequence"/>
</dbReference>
<dbReference type="Gene3D" id="3.10.20.90">
    <property type="entry name" value="Phosphatidylinositol 3-kinase Catalytic Subunit, Chain A, domain 1"/>
    <property type="match status" value="1"/>
</dbReference>
<evidence type="ECO:0000259" key="11">
    <source>
        <dbReference type="PROSITE" id="PS50245"/>
    </source>
</evidence>
<feature type="region of interest" description="Disordered" evidence="10">
    <location>
        <begin position="615"/>
        <end position="638"/>
    </location>
</feature>
<dbReference type="InterPro" id="IPR050576">
    <property type="entry name" value="Cilia_flagella_integrity"/>
</dbReference>
<evidence type="ECO:0000313" key="12">
    <source>
        <dbReference type="EMBL" id="KAG2382112.1"/>
    </source>
</evidence>
<comment type="caution">
    <text evidence="12">The sequence shown here is derived from an EMBL/GenBank/DDBJ whole genome shotgun (WGS) entry which is preliminary data.</text>
</comment>
<evidence type="ECO:0000256" key="9">
    <source>
        <dbReference type="ARBA" id="ARBA00023273"/>
    </source>
</evidence>
<protein>
    <recommendedName>
        <fullName evidence="11">CAP-Gly domain-containing protein</fullName>
    </recommendedName>
</protein>
<dbReference type="InterPro" id="IPR029071">
    <property type="entry name" value="Ubiquitin-like_domsf"/>
</dbReference>
<dbReference type="AlphaFoldDB" id="A0AA88KIE1"/>
<evidence type="ECO:0000256" key="5">
    <source>
        <dbReference type="ARBA" id="ARBA00022614"/>
    </source>
</evidence>
<evidence type="ECO:0000256" key="1">
    <source>
        <dbReference type="ARBA" id="ARBA00004138"/>
    </source>
</evidence>
<name>A0AA88KIE1_NAELO</name>
<dbReference type="SUPFAM" id="SSF52047">
    <property type="entry name" value="RNI-like"/>
    <property type="match status" value="1"/>
</dbReference>
<evidence type="ECO:0000256" key="3">
    <source>
        <dbReference type="ARBA" id="ARBA00006286"/>
    </source>
</evidence>
<dbReference type="SMART" id="SM01052">
    <property type="entry name" value="CAP_GLY"/>
    <property type="match status" value="1"/>
</dbReference>
<feature type="region of interest" description="Disordered" evidence="10">
    <location>
        <begin position="32"/>
        <end position="64"/>
    </location>
</feature>
<keyword evidence="5" id="KW-0433">Leucine-rich repeat</keyword>
<evidence type="ECO:0000256" key="7">
    <source>
        <dbReference type="ARBA" id="ARBA00023069"/>
    </source>
</evidence>
<evidence type="ECO:0000313" key="13">
    <source>
        <dbReference type="Proteomes" id="UP000816034"/>
    </source>
</evidence>
<sequence>MSSQVESNDPEVYSYLLNARFEYNISSHHQHYPLQHQGSSSSSLGSSGIGTTTSNNTTSTTTTTTTCTSLMDATNTNTTPTLYTPALRGDLSRGFVRFIGTLQDQPKTQIFVGVEWDYEERGKHDGELNGVRYFKTSDGRKSASFIKLETFLRYSTLGVDFLEAVHAKYKNKDFKEEEMYIYSATKKTQISVELVGRKDLEEKLEKLENLTELGLQECKVSKIQEGVGSCFGNVKSIDLTANLITTWSQVETVLKEFPKLQNLILSSNRFTSLEFHNSQPYSNVKTLVMNDVAMEWKTFAERILPLFPQVEEVHFRDNNITDQDLESVSLPSLPSLRAMNISGNKISCWNSVRKAFGSIPQLSRLLLNYNSIKSIQCTSQEEFPSLKSLSITNNNIEDWDSINELNKFTSTIEELRLDNNAIQEKYGVTNTRQGTIARIKSLQIFNGSEIKKKEREDAEKYYLKQSGRDKMAQMSSSINMVNFLEMHPRYEELVSMYGDPCENESSSSIATKVSNEFVSLYIKNVAASVASHGHIVEKKIPYGLTIKKLKLMCQRLFKLDATKQRLFYVDVGHSLPEPLCDDFKDIDFYAVKDGGTILMEEIDEMQEQRKLELAKKEKERSLKEQEEQVTREMRWKHL</sequence>
<dbReference type="RefSeq" id="XP_044547791.1">
    <property type="nucleotide sequence ID" value="XM_044695706.1"/>
</dbReference>